<sequence length="442" mass="48352">MPAVMQPWSPTLRTSPSLSMNQPRELHETHPRSLADDTEDTGSGESLLDKPGLEPTERALSRQRSILALCLHLALVTVQFLLLVVWHQEWEHEIIFTVDQELHVARLVKGILTTFITLYSALLVFVTQSLALRHDLNSRQPLTATHDNAVAWSGLGSAVVRLWQQRAVPASPIGVLCALIYLVGIAVLHTAFPTVAAPQSFVVNQSVPISTQTVPAFDLSGVNETNRQDFMEAAEQYVFGSLHFLPFLTPSNTLGLHEATLYDVLTPNGGTGDVRVNATGFNISCGYIPDAAVNVTAKSLDVGGEEYFLGFAPVGQDIIATMPWIPSVDEPDSPFLALHAVFYASIPVLDSNNNTAPWINGTELHPLPMVRAVQIFRCTLGLVEQTVLVDSQSHNFTSFASNTPPIEKHMSMWMPFSEPPTNLSSVVFADGTRGFLDIVRIN</sequence>
<comment type="caution">
    <text evidence="3">The sequence shown here is derived from an EMBL/GenBank/DDBJ whole genome shotgun (WGS) entry which is preliminary data.</text>
</comment>
<evidence type="ECO:0000313" key="4">
    <source>
        <dbReference type="Proteomes" id="UP001221142"/>
    </source>
</evidence>
<name>A0AAD7FBU2_9AGAR</name>
<keyword evidence="2" id="KW-0812">Transmembrane</keyword>
<keyword evidence="4" id="KW-1185">Reference proteome</keyword>
<keyword evidence="2" id="KW-0472">Membrane</keyword>
<reference evidence="3" key="1">
    <citation type="submission" date="2023-03" db="EMBL/GenBank/DDBJ databases">
        <title>Massive genome expansion in bonnet fungi (Mycena s.s.) driven by repeated elements and novel gene families across ecological guilds.</title>
        <authorList>
            <consortium name="Lawrence Berkeley National Laboratory"/>
            <person name="Harder C.B."/>
            <person name="Miyauchi S."/>
            <person name="Viragh M."/>
            <person name="Kuo A."/>
            <person name="Thoen E."/>
            <person name="Andreopoulos B."/>
            <person name="Lu D."/>
            <person name="Skrede I."/>
            <person name="Drula E."/>
            <person name="Henrissat B."/>
            <person name="Morin E."/>
            <person name="Kohler A."/>
            <person name="Barry K."/>
            <person name="LaButti K."/>
            <person name="Morin E."/>
            <person name="Salamov A."/>
            <person name="Lipzen A."/>
            <person name="Mereny Z."/>
            <person name="Hegedus B."/>
            <person name="Baldrian P."/>
            <person name="Stursova M."/>
            <person name="Weitz H."/>
            <person name="Taylor A."/>
            <person name="Grigoriev I.V."/>
            <person name="Nagy L.G."/>
            <person name="Martin F."/>
            <person name="Kauserud H."/>
        </authorList>
    </citation>
    <scope>NUCLEOTIDE SEQUENCE</scope>
    <source>
        <strain evidence="3">9284</strain>
    </source>
</reference>
<protein>
    <submittedName>
        <fullName evidence="3">Uncharacterized protein</fullName>
    </submittedName>
</protein>
<feature type="transmembrane region" description="Helical" evidence="2">
    <location>
        <begin position="173"/>
        <end position="192"/>
    </location>
</feature>
<feature type="transmembrane region" description="Helical" evidence="2">
    <location>
        <begin position="107"/>
        <end position="132"/>
    </location>
</feature>
<organism evidence="3 4">
    <name type="scientific">Roridomyces roridus</name>
    <dbReference type="NCBI Taxonomy" id="1738132"/>
    <lineage>
        <taxon>Eukaryota</taxon>
        <taxon>Fungi</taxon>
        <taxon>Dikarya</taxon>
        <taxon>Basidiomycota</taxon>
        <taxon>Agaricomycotina</taxon>
        <taxon>Agaricomycetes</taxon>
        <taxon>Agaricomycetidae</taxon>
        <taxon>Agaricales</taxon>
        <taxon>Marasmiineae</taxon>
        <taxon>Mycenaceae</taxon>
        <taxon>Roridomyces</taxon>
    </lineage>
</organism>
<feature type="transmembrane region" description="Helical" evidence="2">
    <location>
        <begin position="66"/>
        <end position="87"/>
    </location>
</feature>
<evidence type="ECO:0000313" key="3">
    <source>
        <dbReference type="EMBL" id="KAJ7614545.1"/>
    </source>
</evidence>
<dbReference type="AlphaFoldDB" id="A0AAD7FBU2"/>
<proteinExistence type="predicted"/>
<evidence type="ECO:0000256" key="2">
    <source>
        <dbReference type="SAM" id="Phobius"/>
    </source>
</evidence>
<feature type="region of interest" description="Disordered" evidence="1">
    <location>
        <begin position="1"/>
        <end position="54"/>
    </location>
</feature>
<feature type="compositionally biased region" description="Basic and acidic residues" evidence="1">
    <location>
        <begin position="24"/>
        <end position="35"/>
    </location>
</feature>
<feature type="compositionally biased region" description="Polar residues" evidence="1">
    <location>
        <begin position="8"/>
        <end position="22"/>
    </location>
</feature>
<gene>
    <name evidence="3" type="ORF">FB45DRAFT_937191</name>
</gene>
<evidence type="ECO:0000256" key="1">
    <source>
        <dbReference type="SAM" id="MobiDB-lite"/>
    </source>
</evidence>
<dbReference type="EMBL" id="JARKIF010000026">
    <property type="protein sequence ID" value="KAJ7614545.1"/>
    <property type="molecule type" value="Genomic_DNA"/>
</dbReference>
<keyword evidence="2" id="KW-1133">Transmembrane helix</keyword>
<accession>A0AAD7FBU2</accession>
<dbReference type="Proteomes" id="UP001221142">
    <property type="component" value="Unassembled WGS sequence"/>
</dbReference>